<sequence length="77" mass="8939">MQFDKFQLREGFPKKTPIDMDMSGAIMINDKAHVFGIFEVSKKLNNEGEKFLKTSRGILKVQFGEMLKKIREQTEQS</sequence>
<protein>
    <submittedName>
        <fullName evidence="2">Uncharacterized protein</fullName>
    </submittedName>
</protein>
<reference evidence="2" key="1">
    <citation type="submission" date="2022-11" db="UniProtKB">
        <authorList>
            <consortium name="WormBaseParasite"/>
        </authorList>
    </citation>
    <scope>IDENTIFICATION</scope>
</reference>
<evidence type="ECO:0000313" key="1">
    <source>
        <dbReference type="Proteomes" id="UP000887540"/>
    </source>
</evidence>
<proteinExistence type="predicted"/>
<keyword evidence="1" id="KW-1185">Reference proteome</keyword>
<evidence type="ECO:0000313" key="2">
    <source>
        <dbReference type="WBParaSite" id="ACRNAN_Path_984.g3784.t1"/>
    </source>
</evidence>
<organism evidence="1 2">
    <name type="scientific">Acrobeloides nanus</name>
    <dbReference type="NCBI Taxonomy" id="290746"/>
    <lineage>
        <taxon>Eukaryota</taxon>
        <taxon>Metazoa</taxon>
        <taxon>Ecdysozoa</taxon>
        <taxon>Nematoda</taxon>
        <taxon>Chromadorea</taxon>
        <taxon>Rhabditida</taxon>
        <taxon>Tylenchina</taxon>
        <taxon>Cephalobomorpha</taxon>
        <taxon>Cephaloboidea</taxon>
        <taxon>Cephalobidae</taxon>
        <taxon>Acrobeloides</taxon>
    </lineage>
</organism>
<accession>A0A914CE56</accession>
<dbReference type="WBParaSite" id="ACRNAN_Path_984.g3784.t1">
    <property type="protein sequence ID" value="ACRNAN_Path_984.g3784.t1"/>
    <property type="gene ID" value="ACRNAN_Path_984.g3784"/>
</dbReference>
<dbReference type="AlphaFoldDB" id="A0A914CE56"/>
<dbReference type="Proteomes" id="UP000887540">
    <property type="component" value="Unplaced"/>
</dbReference>
<name>A0A914CE56_9BILA</name>